<keyword evidence="5" id="KW-0645">Protease</keyword>
<evidence type="ECO:0000259" key="4">
    <source>
        <dbReference type="Pfam" id="PF00326"/>
    </source>
</evidence>
<feature type="region of interest" description="Disordered" evidence="2">
    <location>
        <begin position="19"/>
        <end position="54"/>
    </location>
</feature>
<dbReference type="InterPro" id="IPR001375">
    <property type="entry name" value="Peptidase_S9_cat"/>
</dbReference>
<evidence type="ECO:0000256" key="1">
    <source>
        <dbReference type="ARBA" id="ARBA00022801"/>
    </source>
</evidence>
<gene>
    <name evidence="5" type="ORF">SAMN05443639_12060</name>
</gene>
<dbReference type="Gene3D" id="2.120.10.30">
    <property type="entry name" value="TolB, C-terminal domain"/>
    <property type="match status" value="2"/>
</dbReference>
<dbReference type="PANTHER" id="PTHR42776">
    <property type="entry name" value="SERINE PEPTIDASE S9 FAMILY MEMBER"/>
    <property type="match status" value="1"/>
</dbReference>
<dbReference type="PRINTS" id="PR00862">
    <property type="entry name" value="PROLIGOPTASE"/>
</dbReference>
<feature type="domain" description="Peptidase S9 prolyl oligopeptidase catalytic" evidence="4">
    <location>
        <begin position="459"/>
        <end position="663"/>
    </location>
</feature>
<keyword evidence="3" id="KW-0732">Signal</keyword>
<evidence type="ECO:0000256" key="2">
    <source>
        <dbReference type="SAM" id="MobiDB-lite"/>
    </source>
</evidence>
<dbReference type="SUPFAM" id="SSF53474">
    <property type="entry name" value="alpha/beta-Hydrolases"/>
    <property type="match status" value="1"/>
</dbReference>
<feature type="compositionally biased region" description="Pro residues" evidence="2">
    <location>
        <begin position="21"/>
        <end position="40"/>
    </location>
</feature>
<dbReference type="RefSeq" id="WP_093525318.1">
    <property type="nucleotide sequence ID" value="NZ_FOIJ01000020.1"/>
</dbReference>
<dbReference type="AlphaFoldDB" id="A0A1I0L8M9"/>
<dbReference type="InterPro" id="IPR002470">
    <property type="entry name" value="Peptidase_S9A"/>
</dbReference>
<sequence>MRTFPYVVVSAALLAACASSRPPPPEAPAAVAPPVPPPPGEGAQAAVAPDAPAGAEASRIEELSRQAAPFVDAFVNSEALFTRDGKQVLFVSSRDGLPQVYRADAASPTSQATRLFESKERVTLIDTTPDGRSLLVFSDKGADENWSVWKVGLDGSAPVELTPGETLSRDTAFLPDLAPDTLYIGARRMDEAASAAYAVPAAGGPSRVIYRDDKPGFLVHVSRDGKQGLFARYLSASENYLLHLDLASGKTRPLYPAQGTKVSLFSAQFSPDGRTVYVSTDGGGEQAWVLALDSATGKELARYVEKDPAKAIIQNLLVAKTGDTLALGLSAGNRSEVRLLDARTLKPRARVELPLGQGAVQAFSEDGRRLTAIWSTPASITDAWVIDVKTGKASPLRQEPRPALKQVPAIETSIVDIRAHDGQALPTNVYLPKQRSGKLPVIVSYHGGPAGNSKIKWSAATAFFVSQGYAWVEPNVRGSSGFGRAFEAADNGPGRLEAFKDIEAVGRWAASQPWADPDRVIIYGGSYGGYTVLIGLTRMPDLWRAGVDVFGVANMKTFMATTSGFIREVFLLEFGDPDKDAAFLESISPLKDVARIADPLFVYAGANDPRVPRGESDQIVRALRERQVPVEYMVAENEGHSMARRENQIEFMARTARFLEAHAAPRQAPTP</sequence>
<evidence type="ECO:0000313" key="6">
    <source>
        <dbReference type="Proteomes" id="UP000199181"/>
    </source>
</evidence>
<feature type="chain" id="PRO_5011565949" evidence="3">
    <location>
        <begin position="21"/>
        <end position="671"/>
    </location>
</feature>
<dbReference type="EMBL" id="FOIJ01000020">
    <property type="protein sequence ID" value="SEU35414.1"/>
    <property type="molecule type" value="Genomic_DNA"/>
</dbReference>
<dbReference type="GO" id="GO:0004177">
    <property type="term" value="F:aminopeptidase activity"/>
    <property type="evidence" value="ECO:0007669"/>
    <property type="project" value="UniProtKB-KW"/>
</dbReference>
<reference evidence="6" key="1">
    <citation type="submission" date="2016-10" db="EMBL/GenBank/DDBJ databases">
        <authorList>
            <person name="Varghese N."/>
            <person name="Submissions S."/>
        </authorList>
    </citation>
    <scope>NUCLEOTIDE SEQUENCE [LARGE SCALE GENOMIC DNA]</scope>
    <source>
        <strain evidence="6">DSM 16858</strain>
    </source>
</reference>
<keyword evidence="5" id="KW-0031">Aminopeptidase</keyword>
<dbReference type="InterPro" id="IPR011042">
    <property type="entry name" value="6-blade_b-propeller_TolB-like"/>
</dbReference>
<dbReference type="GO" id="GO:0004252">
    <property type="term" value="F:serine-type endopeptidase activity"/>
    <property type="evidence" value="ECO:0007669"/>
    <property type="project" value="InterPro"/>
</dbReference>
<proteinExistence type="predicted"/>
<feature type="signal peptide" evidence="3">
    <location>
        <begin position="1"/>
        <end position="20"/>
    </location>
</feature>
<dbReference type="PANTHER" id="PTHR42776:SF27">
    <property type="entry name" value="DIPEPTIDYL PEPTIDASE FAMILY MEMBER 6"/>
    <property type="match status" value="1"/>
</dbReference>
<dbReference type="InterPro" id="IPR029058">
    <property type="entry name" value="AB_hydrolase_fold"/>
</dbReference>
<name>A0A1I0L8M9_9BACT</name>
<keyword evidence="1" id="KW-0378">Hydrolase</keyword>
<accession>A0A1I0L8M9</accession>
<dbReference type="SUPFAM" id="SSF82171">
    <property type="entry name" value="DPP6 N-terminal domain-like"/>
    <property type="match status" value="1"/>
</dbReference>
<dbReference type="Pfam" id="PF00326">
    <property type="entry name" value="Peptidase_S9"/>
    <property type="match status" value="1"/>
</dbReference>
<feature type="compositionally biased region" description="Low complexity" evidence="2">
    <location>
        <begin position="41"/>
        <end position="54"/>
    </location>
</feature>
<evidence type="ECO:0000256" key="3">
    <source>
        <dbReference type="SAM" id="SignalP"/>
    </source>
</evidence>
<dbReference type="PROSITE" id="PS51257">
    <property type="entry name" value="PROKAR_LIPOPROTEIN"/>
    <property type="match status" value="1"/>
</dbReference>
<dbReference type="Gene3D" id="3.40.50.1820">
    <property type="entry name" value="alpha/beta hydrolase"/>
    <property type="match status" value="1"/>
</dbReference>
<dbReference type="Proteomes" id="UP000199181">
    <property type="component" value="Unassembled WGS sequence"/>
</dbReference>
<evidence type="ECO:0000313" key="5">
    <source>
        <dbReference type="EMBL" id="SEU35414.1"/>
    </source>
</evidence>
<protein>
    <submittedName>
        <fullName evidence="5">Dipeptidyl aminopeptidase/acylaminoacyl peptidase</fullName>
    </submittedName>
</protein>
<keyword evidence="6" id="KW-1185">Reference proteome</keyword>
<organism evidence="5 6">
    <name type="scientific">Stigmatella erecta</name>
    <dbReference type="NCBI Taxonomy" id="83460"/>
    <lineage>
        <taxon>Bacteria</taxon>
        <taxon>Pseudomonadati</taxon>
        <taxon>Myxococcota</taxon>
        <taxon>Myxococcia</taxon>
        <taxon>Myxococcales</taxon>
        <taxon>Cystobacterineae</taxon>
        <taxon>Archangiaceae</taxon>
        <taxon>Stigmatella</taxon>
    </lineage>
</organism>
<dbReference type="GO" id="GO:0006508">
    <property type="term" value="P:proteolysis"/>
    <property type="evidence" value="ECO:0007669"/>
    <property type="project" value="InterPro"/>
</dbReference>